<evidence type="ECO:0000313" key="1">
    <source>
        <dbReference type="EMBL" id="SAI86752.1"/>
    </source>
</evidence>
<dbReference type="OrthoDB" id="35764at2157"/>
<protein>
    <submittedName>
        <fullName evidence="1">Uncharacterized protein</fullName>
    </submittedName>
</protein>
<dbReference type="GeneID" id="27429361"/>
<dbReference type="AlphaFoldDB" id="A0A157T622"/>
<gene>
    <name evidence="1" type="ORF">SSOP1_3198</name>
</gene>
<proteinExistence type="predicted"/>
<evidence type="ECO:0000313" key="2">
    <source>
        <dbReference type="Proteomes" id="UP000076770"/>
    </source>
</evidence>
<accession>A0A157T622</accession>
<organism evidence="1 2">
    <name type="scientific">Saccharolobus solfataricus</name>
    <name type="common">Sulfolobus solfataricus</name>
    <dbReference type="NCBI Taxonomy" id="2287"/>
    <lineage>
        <taxon>Archaea</taxon>
        <taxon>Thermoproteota</taxon>
        <taxon>Thermoprotei</taxon>
        <taxon>Sulfolobales</taxon>
        <taxon>Sulfolobaceae</taxon>
        <taxon>Saccharolobus</taxon>
    </lineage>
</organism>
<dbReference type="Proteomes" id="UP000076770">
    <property type="component" value="Chromosome i"/>
</dbReference>
<reference evidence="2" key="1">
    <citation type="submission" date="2016-04" db="EMBL/GenBank/DDBJ databases">
        <authorList>
            <person name="Shah S.A."/>
            <person name="Garrett R.A."/>
        </authorList>
    </citation>
    <scope>NUCLEOTIDE SEQUENCE [LARGE SCALE GENOMIC DNA]</scope>
    <source>
        <strain evidence="2">ATCC 35091 / DSM 1616 / JCM 8930 / NBRC 15331 / P1</strain>
    </source>
</reference>
<sequence length="89" mass="10406">MSFKFEDIKNILQNPSIKGFRVSVRKAVNFSESNTFQSISKTTVKEGTNFEGMWIKCIKERLECDVVTEEGDLYIINFKDKMIIKLEYI</sequence>
<dbReference type="EMBL" id="LT549890">
    <property type="protein sequence ID" value="SAI86752.1"/>
    <property type="molecule type" value="Genomic_DNA"/>
</dbReference>
<name>A0A157T622_SACSO</name>
<dbReference type="PATRIC" id="fig|2287.9.peg.3363"/>
<dbReference type="RefSeq" id="WP_063492876.1">
    <property type="nucleotide sequence ID" value="NZ_LT549890.1"/>
</dbReference>